<proteinExistence type="predicted"/>
<name>A0AAW3ZPI2_9GAMM</name>
<dbReference type="EMBL" id="JACYTR010000040">
    <property type="protein sequence ID" value="MBD8527094.1"/>
    <property type="molecule type" value="Genomic_DNA"/>
</dbReference>
<keyword evidence="3" id="KW-1185">Reference proteome</keyword>
<accession>A0AAW3ZPI2</accession>
<reference evidence="2 3" key="1">
    <citation type="submission" date="2020-09" db="EMBL/GenBank/DDBJ databases">
        <title>Pseudoxanthomonas sp. CAU 1598 isolated from sand of Yaerae Beach.</title>
        <authorList>
            <person name="Kim W."/>
        </authorList>
    </citation>
    <scope>NUCLEOTIDE SEQUENCE [LARGE SCALE GENOMIC DNA]</scope>
    <source>
        <strain evidence="2 3">CAU 1598</strain>
    </source>
</reference>
<dbReference type="RefSeq" id="WP_192030516.1">
    <property type="nucleotide sequence ID" value="NZ_JACYTR010000040.1"/>
</dbReference>
<comment type="caution">
    <text evidence="2">The sequence shown here is derived from an EMBL/GenBank/DDBJ whole genome shotgun (WGS) entry which is preliminary data.</text>
</comment>
<gene>
    <name evidence="2" type="ORF">IFO71_15235</name>
</gene>
<organism evidence="2 3">
    <name type="scientific">Pseudomarimonas arenosa</name>
    <dbReference type="NCBI Taxonomy" id="2774145"/>
    <lineage>
        <taxon>Bacteria</taxon>
        <taxon>Pseudomonadati</taxon>
        <taxon>Pseudomonadota</taxon>
        <taxon>Gammaproteobacteria</taxon>
        <taxon>Lysobacterales</taxon>
        <taxon>Lysobacteraceae</taxon>
        <taxon>Pseudomarimonas</taxon>
    </lineage>
</organism>
<evidence type="ECO:0000313" key="3">
    <source>
        <dbReference type="Proteomes" id="UP000613768"/>
    </source>
</evidence>
<feature type="region of interest" description="Disordered" evidence="1">
    <location>
        <begin position="1"/>
        <end position="77"/>
    </location>
</feature>
<evidence type="ECO:0000313" key="2">
    <source>
        <dbReference type="EMBL" id="MBD8527094.1"/>
    </source>
</evidence>
<protein>
    <submittedName>
        <fullName evidence="2">Uncharacterized protein</fullName>
    </submittedName>
</protein>
<dbReference type="Proteomes" id="UP000613768">
    <property type="component" value="Unassembled WGS sequence"/>
</dbReference>
<evidence type="ECO:0000256" key="1">
    <source>
        <dbReference type="SAM" id="MobiDB-lite"/>
    </source>
</evidence>
<dbReference type="AlphaFoldDB" id="A0AAW3ZPI2"/>
<sequence>MFTQAALNHDLALEQRTLSPSKGGALSPSKGAKPGQDINTHRAPATGFVDARFDSSASASPCPPTSLTHQFAEGAQA</sequence>